<keyword evidence="3" id="KW-0804">Transcription</keyword>
<name>A0ABP0TGV8_9BRYO</name>
<dbReference type="EMBL" id="OZ019903">
    <property type="protein sequence ID" value="CAK9195790.1"/>
    <property type="molecule type" value="Genomic_DNA"/>
</dbReference>
<feature type="compositionally biased region" description="Acidic residues" evidence="5">
    <location>
        <begin position="1"/>
        <end position="10"/>
    </location>
</feature>
<dbReference type="SMART" id="SM00719">
    <property type="entry name" value="Plus3"/>
    <property type="match status" value="1"/>
</dbReference>
<feature type="compositionally biased region" description="Basic and acidic residues" evidence="5">
    <location>
        <begin position="123"/>
        <end position="135"/>
    </location>
</feature>
<evidence type="ECO:0000256" key="4">
    <source>
        <dbReference type="ARBA" id="ARBA00023242"/>
    </source>
</evidence>
<sequence>MADVSLDEMLLEAAGRAKGGGGGGQGGGKKRRAPTHDSTSPDRSDSNPDYDEDDDEDEFGGGGSSGRKAKSSKMPLKKRFESSDKDEDNHGDGYESEFSYGSDLYKDDEDRDRLAAMTELEREMELAERGEKRDTWLALRKSRGARQAESSRPRERGHRDLGPPSSRMRSSVKESTRSKKESALHELVARRQRAQDPGLQQKRRDSGPVSRSKEAGSPQRRKARESVSYSNSESPSEEEEESDREEDERSDGGHSDDDGSGSDQDATEEEIAAITIRRTKLFKWFMEPFFEEIIVGCFVRIGIGVSNSGLPIYRLCQVKNVDAKDPDKNYKFQHRTTYKWLNCFWGDESKAARWQMVRASDQAPSPKEIQEYLQEADRLKARKPTKAHALEKKEAIMKVSQFVYSASAVKQMLQEKKMAAPRPANIALEKSRVLEALSDAVSRGDEAERERLDSRLKELEVFATQVKTKDAKALALAEMNRRNRFENFKNASELKPVNVDAKAGEAGYDPFSRRWTRSQNYYQSDRPKTEKEATADDGGEKLAKGVTSEEASKLVNVQAPVDGRTKLFALHDFDLDISLEGLGNMKGPGGVHNAFMLAYMARKGQLEATCGVQVESNDGRRHSLTLTVNDYKRRRGLL</sequence>
<evidence type="ECO:0000256" key="3">
    <source>
        <dbReference type="ARBA" id="ARBA00023163"/>
    </source>
</evidence>
<feature type="compositionally biased region" description="Basic and acidic residues" evidence="5">
    <location>
        <begin position="525"/>
        <end position="543"/>
    </location>
</feature>
<protein>
    <recommendedName>
        <fullName evidence="6">Plus3 domain-containing protein</fullName>
    </recommendedName>
</protein>
<keyword evidence="4" id="KW-0539">Nucleus</keyword>
<evidence type="ECO:0000256" key="1">
    <source>
        <dbReference type="ARBA" id="ARBA00004123"/>
    </source>
</evidence>
<gene>
    <name evidence="7" type="ORF">CSSPTR1EN2_LOCUS3149</name>
</gene>
<organism evidence="7 8">
    <name type="scientific">Sphagnum troendelagicum</name>
    <dbReference type="NCBI Taxonomy" id="128251"/>
    <lineage>
        <taxon>Eukaryota</taxon>
        <taxon>Viridiplantae</taxon>
        <taxon>Streptophyta</taxon>
        <taxon>Embryophyta</taxon>
        <taxon>Bryophyta</taxon>
        <taxon>Sphagnophytina</taxon>
        <taxon>Sphagnopsida</taxon>
        <taxon>Sphagnales</taxon>
        <taxon>Sphagnaceae</taxon>
        <taxon>Sphagnum</taxon>
    </lineage>
</organism>
<feature type="region of interest" description="Disordered" evidence="5">
    <location>
        <begin position="1"/>
        <end position="109"/>
    </location>
</feature>
<dbReference type="PANTHER" id="PTHR13115">
    <property type="entry name" value="RNA POLYMERASE-ASSOCIATED PROTEIN RTF1 HOMOLOG"/>
    <property type="match status" value="1"/>
</dbReference>
<proteinExistence type="predicted"/>
<feature type="compositionally biased region" description="Gly residues" evidence="5">
    <location>
        <begin position="17"/>
        <end position="27"/>
    </location>
</feature>
<feature type="domain" description="Plus3" evidence="6">
    <location>
        <begin position="265"/>
        <end position="401"/>
    </location>
</feature>
<dbReference type="SUPFAM" id="SSF159042">
    <property type="entry name" value="Plus3-like"/>
    <property type="match status" value="1"/>
</dbReference>
<dbReference type="PANTHER" id="PTHR13115:SF8">
    <property type="entry name" value="RNA POLYMERASE-ASSOCIATED PROTEIN RTF1 HOMOLOG"/>
    <property type="match status" value="1"/>
</dbReference>
<evidence type="ECO:0000256" key="2">
    <source>
        <dbReference type="ARBA" id="ARBA00023015"/>
    </source>
</evidence>
<evidence type="ECO:0000313" key="8">
    <source>
        <dbReference type="Proteomes" id="UP001497512"/>
    </source>
</evidence>
<dbReference type="PROSITE" id="PS51360">
    <property type="entry name" value="PLUS3"/>
    <property type="match status" value="1"/>
</dbReference>
<reference evidence="7" key="1">
    <citation type="submission" date="2024-02" db="EMBL/GenBank/DDBJ databases">
        <authorList>
            <consortium name="ELIXIR-Norway"/>
            <consortium name="Elixir Norway"/>
        </authorList>
    </citation>
    <scope>NUCLEOTIDE SEQUENCE</scope>
</reference>
<evidence type="ECO:0000256" key="5">
    <source>
        <dbReference type="SAM" id="MobiDB-lite"/>
    </source>
</evidence>
<dbReference type="Pfam" id="PF03126">
    <property type="entry name" value="Plus-3"/>
    <property type="match status" value="1"/>
</dbReference>
<dbReference type="InterPro" id="IPR004343">
    <property type="entry name" value="Plus-3_dom"/>
</dbReference>
<keyword evidence="2" id="KW-0805">Transcription regulation</keyword>
<keyword evidence="8" id="KW-1185">Reference proteome</keyword>
<evidence type="ECO:0000313" key="7">
    <source>
        <dbReference type="EMBL" id="CAK9195790.1"/>
    </source>
</evidence>
<feature type="region of interest" description="Disordered" evidence="5">
    <location>
        <begin position="518"/>
        <end position="545"/>
    </location>
</feature>
<feature type="compositionally biased region" description="Basic and acidic residues" evidence="5">
    <location>
        <begin position="149"/>
        <end position="161"/>
    </location>
</feature>
<feature type="compositionally biased region" description="Basic and acidic residues" evidence="5">
    <location>
        <begin position="171"/>
        <end position="189"/>
    </location>
</feature>
<feature type="compositionally biased region" description="Acidic residues" evidence="5">
    <location>
        <begin position="48"/>
        <end position="59"/>
    </location>
</feature>
<accession>A0ABP0TGV8</accession>
<feature type="region of interest" description="Disordered" evidence="5">
    <location>
        <begin position="123"/>
        <end position="267"/>
    </location>
</feature>
<feature type="compositionally biased region" description="Basic and acidic residues" evidence="5">
    <location>
        <begin position="202"/>
        <end position="214"/>
    </location>
</feature>
<feature type="compositionally biased region" description="Basic and acidic residues" evidence="5">
    <location>
        <begin position="78"/>
        <end position="93"/>
    </location>
</feature>
<dbReference type="InterPro" id="IPR036128">
    <property type="entry name" value="Plus3-like_sf"/>
</dbReference>
<feature type="compositionally biased region" description="Basic residues" evidence="5">
    <location>
        <begin position="67"/>
        <end position="77"/>
    </location>
</feature>
<dbReference type="Gene3D" id="3.90.70.200">
    <property type="entry name" value="Plus-3 domain"/>
    <property type="match status" value="1"/>
</dbReference>
<evidence type="ECO:0000259" key="6">
    <source>
        <dbReference type="PROSITE" id="PS51360"/>
    </source>
</evidence>
<feature type="compositionally biased region" description="Acidic residues" evidence="5">
    <location>
        <begin position="235"/>
        <end position="249"/>
    </location>
</feature>
<dbReference type="Proteomes" id="UP001497512">
    <property type="component" value="Chromosome 11"/>
</dbReference>
<comment type="subcellular location">
    <subcellularLocation>
        <location evidence="1">Nucleus</location>
    </subcellularLocation>
</comment>